<dbReference type="InterPro" id="IPR034829">
    <property type="entry name" value="DnaD-like_sf"/>
</dbReference>
<proteinExistence type="predicted"/>
<dbReference type="RefSeq" id="WP_091648298.1">
    <property type="nucleotide sequence ID" value="NZ_FNHQ01000005.1"/>
</dbReference>
<dbReference type="Gene3D" id="1.10.10.630">
    <property type="entry name" value="DnaD domain-like"/>
    <property type="match status" value="1"/>
</dbReference>
<dbReference type="NCBIfam" id="TIGR01714">
    <property type="entry name" value="phage_rep_org_N"/>
    <property type="match status" value="1"/>
</dbReference>
<dbReference type="OrthoDB" id="1625364at2"/>
<name>A0A1G9SMB5_9FIRM</name>
<dbReference type="InterPro" id="IPR053162">
    <property type="entry name" value="DnaD"/>
</dbReference>
<sequence length="263" mass="30467">MKQLQWLKTQVGIFDTPKVRYMLHQPNGDSYYVIWCMLKDMAGKINDRGYIYLSSRQAMTAELLARHLGRRKPFMEKVLELFEELELLVREENGMIRLLTWEEDQDYDTLQRRREHTRKRVAAYRQRQAAAADKTDAHHLVEASCFAAAPQTESQVSCEEAEKADLPEPLQRAGDYYQQHFGMISAGTVQELRELEADWGTEAVCDAIDKAYVQGKSHIRYIQGILRNSPRYTQEEQDNEFGFSPAVARKLNQLFSKTGPADR</sequence>
<keyword evidence="3" id="KW-1185">Reference proteome</keyword>
<dbReference type="AlphaFoldDB" id="A0A1G9SMB5"/>
<organism evidence="2 3">
    <name type="scientific">Megasphaera paucivorans</name>
    <dbReference type="NCBI Taxonomy" id="349095"/>
    <lineage>
        <taxon>Bacteria</taxon>
        <taxon>Bacillati</taxon>
        <taxon>Bacillota</taxon>
        <taxon>Negativicutes</taxon>
        <taxon>Veillonellales</taxon>
        <taxon>Veillonellaceae</taxon>
        <taxon>Megasphaera</taxon>
    </lineage>
</organism>
<dbReference type="PANTHER" id="PTHR37293">
    <property type="entry name" value="PHAGE REPLICATION PROTEIN-RELATED"/>
    <property type="match status" value="1"/>
</dbReference>
<evidence type="ECO:0000259" key="1">
    <source>
        <dbReference type="Pfam" id="PF09681"/>
    </source>
</evidence>
<evidence type="ECO:0000313" key="3">
    <source>
        <dbReference type="Proteomes" id="UP000199309"/>
    </source>
</evidence>
<dbReference type="EMBL" id="FNHQ01000005">
    <property type="protein sequence ID" value="SDM36582.1"/>
    <property type="molecule type" value="Genomic_DNA"/>
</dbReference>
<feature type="domain" description="Phage replisome organiser N-terminal" evidence="1">
    <location>
        <begin position="6"/>
        <end position="125"/>
    </location>
</feature>
<dbReference type="SUPFAM" id="SSF158499">
    <property type="entry name" value="DnaD domain-like"/>
    <property type="match status" value="1"/>
</dbReference>
<dbReference type="PANTHER" id="PTHR37293:SF7">
    <property type="entry name" value="HYPOTHETICAL PHAGE PROTEIN"/>
    <property type="match status" value="1"/>
</dbReference>
<reference evidence="2 3" key="1">
    <citation type="submission" date="2016-10" db="EMBL/GenBank/DDBJ databases">
        <authorList>
            <person name="de Groot N.N."/>
        </authorList>
    </citation>
    <scope>NUCLEOTIDE SEQUENCE [LARGE SCALE GENOMIC DNA]</scope>
    <source>
        <strain evidence="2 3">DSM 16981</strain>
    </source>
</reference>
<dbReference type="InterPro" id="IPR010056">
    <property type="entry name" value="Phage_rep_org__N"/>
</dbReference>
<accession>A0A1G9SMB5</accession>
<dbReference type="STRING" id="349095.SAMN05660299_00770"/>
<dbReference type="Pfam" id="PF09681">
    <property type="entry name" value="Phage_rep_org_N"/>
    <property type="match status" value="1"/>
</dbReference>
<gene>
    <name evidence="2" type="ORF">SAMN05660299_00770</name>
</gene>
<dbReference type="Proteomes" id="UP000199309">
    <property type="component" value="Unassembled WGS sequence"/>
</dbReference>
<evidence type="ECO:0000313" key="2">
    <source>
        <dbReference type="EMBL" id="SDM36582.1"/>
    </source>
</evidence>
<protein>
    <submittedName>
        <fullName evidence="2">Phage replisome organizer, putative, N-terminal region</fullName>
    </submittedName>
</protein>